<evidence type="ECO:0008006" key="4">
    <source>
        <dbReference type="Google" id="ProtNLM"/>
    </source>
</evidence>
<dbReference type="OrthoDB" id="1925638at2"/>
<dbReference type="HOGENOM" id="CLU_058011_0_0_9"/>
<dbReference type="PATRIC" id="fig|1379739.3.peg.1143"/>
<keyword evidence="1" id="KW-0812">Transmembrane</keyword>
<dbReference type="Proteomes" id="UP000032250">
    <property type="component" value="Unassembled WGS sequence"/>
</dbReference>
<keyword evidence="1" id="KW-0472">Membrane</keyword>
<gene>
    <name evidence="2" type="ORF">N495_04120</name>
</gene>
<organism evidence="2 3">
    <name type="scientific">Clostridium botulinum B2 450</name>
    <dbReference type="NCBI Taxonomy" id="1379739"/>
    <lineage>
        <taxon>Bacteria</taxon>
        <taxon>Bacillati</taxon>
        <taxon>Bacillota</taxon>
        <taxon>Clostridia</taxon>
        <taxon>Eubacteriales</taxon>
        <taxon>Clostridiaceae</taxon>
        <taxon>Clostridium</taxon>
    </lineage>
</organism>
<dbReference type="RefSeq" id="WP_003488977.1">
    <property type="nucleotide sequence ID" value="NZ_JXSU01000007.1"/>
</dbReference>
<protein>
    <recommendedName>
        <fullName evidence="4">Zinc-ribbon domain-containing protein</fullName>
    </recommendedName>
</protein>
<sequence>MHFCRKCGSKLQKNSTRCSTCGSELEKIHSEEISSIIDRGKLLHNEIFNDEHILKHKEEPLEIIKNFNLNKKIKENKIFLIAILILIIVGIPLMKNPIKNFFIRKDVANWLVYAVDKYKESDTLDTVSDFKIKSKLQPQEPMEYKYIENIIEQCTLRVNNKVDKKTNERYSKVSLIHKKDNILNGEIYSNKEYIAISMPQLYKDIMYIKWEDINKLINNKENNDVSETIDSKNYENVLNIKKSKYYDKVNEDYKEFFNKVMDDYVAKGDTVDINIKDKEKTVKCDEIVVHLDNEGIIKVLNAFFEKVSKDENLKLLVREKVFEFLSIAQNNEDLNKFNLSKEDVDNIKREFNSEYDSFMSELSYIEKADKKGFNAKINSLTKVRVDSKNYIRGFKSQVSIENKKTSFNFISDTVVNSINSKLHIKKISKEGAKDISKLTPEDRDNVAKEAGNNIGKIMFPKLNIE</sequence>
<evidence type="ECO:0000313" key="2">
    <source>
        <dbReference type="EMBL" id="KIS22803.1"/>
    </source>
</evidence>
<feature type="transmembrane region" description="Helical" evidence="1">
    <location>
        <begin position="78"/>
        <end position="94"/>
    </location>
</feature>
<proteinExistence type="predicted"/>
<evidence type="ECO:0000313" key="3">
    <source>
        <dbReference type="Proteomes" id="UP000032250"/>
    </source>
</evidence>
<comment type="caution">
    <text evidence="2">The sequence shown here is derived from an EMBL/GenBank/DDBJ whole genome shotgun (WGS) entry which is preliminary data.</text>
</comment>
<reference evidence="2 3" key="1">
    <citation type="submission" date="2014-06" db="EMBL/GenBank/DDBJ databases">
        <title>Genome characterization of distinct group I Clostridium botulinum lineages.</title>
        <authorList>
            <person name="Giordani F."/>
            <person name="Anselmo A."/>
            <person name="Fillo S."/>
            <person name="Palozzi A.M."/>
            <person name="Fortunato A."/>
            <person name="Gentile B."/>
            <person name="Ciammaruconi A."/>
            <person name="Anniballi F."/>
            <person name="De Medici D."/>
            <person name="Lista F."/>
        </authorList>
    </citation>
    <scope>NUCLEOTIDE SEQUENCE [LARGE SCALE GENOMIC DNA]</scope>
    <source>
        <strain evidence="2 3">B2 450</strain>
    </source>
</reference>
<dbReference type="EMBL" id="JXSU01000007">
    <property type="protein sequence ID" value="KIS22803.1"/>
    <property type="molecule type" value="Genomic_DNA"/>
</dbReference>
<name>A0A0D0ZVV0_CLOBO</name>
<dbReference type="AlphaFoldDB" id="A0A0D0ZVV0"/>
<evidence type="ECO:0000256" key="1">
    <source>
        <dbReference type="SAM" id="Phobius"/>
    </source>
</evidence>
<accession>A0A0D0ZVV0</accession>
<keyword evidence="1" id="KW-1133">Transmembrane helix</keyword>